<geneLocation type="plasmid" evidence="9">
    <name>LIBA6289</name>
</geneLocation>
<evidence type="ECO:0000256" key="5">
    <source>
        <dbReference type="ARBA" id="ARBA00034531"/>
    </source>
</evidence>
<evidence type="ECO:0000256" key="6">
    <source>
        <dbReference type="ARBA" id="ARBA00047939"/>
    </source>
</evidence>
<sequence length="296" mass="34755">MKDIYLYDDAPVLKNKFGIKDSETLEKFEAAMTHPRFVTADGIMKNERIDFEYLKKLHKHLFDDIYSWAGEPRQINIEKPEKVLNGLSVEYCDYKSVEKEATLALKELKNIKWSELDLSERAELFSKGISKLWKVHAFREGNSRTIMTFAVQFAERNGFYLDKEIFRTYSDYVRDSLVLASIGEYSEHKHLITIIKDSMEIGERKFLRSNTYVKFNSSFNEINKNDVYDFGHAEELIMALSEKYNVNEQIKLSVFLDKGCKKELISGCIDLKNCKEKLSYIIKKDKRLVKLEELER</sequence>
<dbReference type="Gene3D" id="1.10.3290.10">
    <property type="entry name" value="Fido-like domain"/>
    <property type="match status" value="1"/>
</dbReference>
<evidence type="ECO:0000256" key="3">
    <source>
        <dbReference type="ARBA" id="ARBA00022741"/>
    </source>
</evidence>
<keyword evidence="9" id="KW-0614">Plasmid</keyword>
<dbReference type="PROSITE" id="PS51459">
    <property type="entry name" value="FIDO"/>
    <property type="match status" value="1"/>
</dbReference>
<keyword evidence="4" id="KW-0067">ATP-binding</keyword>
<keyword evidence="9" id="KW-0132">Cell division</keyword>
<dbReference type="PANTHER" id="PTHR39560:SF1">
    <property type="entry name" value="PROTEIN ADENYLYLTRANSFERASE FIC-RELATED"/>
    <property type="match status" value="1"/>
</dbReference>
<proteinExistence type="predicted"/>
<dbReference type="Pfam" id="PF02661">
    <property type="entry name" value="Fic"/>
    <property type="match status" value="1"/>
</dbReference>
<dbReference type="InterPro" id="IPR036597">
    <property type="entry name" value="Fido-like_dom_sf"/>
</dbReference>
<accession>A0A2R4NC42</accession>
<name>A0A2R4NC42_CLODI</name>
<dbReference type="GO" id="GO:0051302">
    <property type="term" value="P:regulation of cell division"/>
    <property type="evidence" value="ECO:0007669"/>
    <property type="project" value="TreeGrafter"/>
</dbReference>
<keyword evidence="3" id="KW-0547">Nucleotide-binding</keyword>
<comment type="catalytic activity">
    <reaction evidence="7">
        <text>L-tyrosyl-[protein] + ATP = O-(5'-adenylyl)-L-tyrosyl-[protein] + diphosphate</text>
        <dbReference type="Rhea" id="RHEA:54288"/>
        <dbReference type="Rhea" id="RHEA-COMP:10136"/>
        <dbReference type="Rhea" id="RHEA-COMP:13846"/>
        <dbReference type="ChEBI" id="CHEBI:30616"/>
        <dbReference type="ChEBI" id="CHEBI:33019"/>
        <dbReference type="ChEBI" id="CHEBI:46858"/>
        <dbReference type="ChEBI" id="CHEBI:83624"/>
        <dbReference type="EC" id="2.7.7.108"/>
    </reaction>
</comment>
<gene>
    <name evidence="9" type="ORF">plasmid_LIBA6289_00005</name>
</gene>
<evidence type="ECO:0000256" key="7">
    <source>
        <dbReference type="ARBA" id="ARBA00048696"/>
    </source>
</evidence>
<evidence type="ECO:0000256" key="4">
    <source>
        <dbReference type="ARBA" id="ARBA00022840"/>
    </source>
</evidence>
<protein>
    <recommendedName>
        <fullName evidence="5">protein adenylyltransferase</fullName>
        <ecNumber evidence="5">2.7.7.108</ecNumber>
    </recommendedName>
</protein>
<reference evidence="9" key="1">
    <citation type="journal article" date="2018" name="Genome Biol. Evol.">
        <title>Two Groups of Cocirculating, Epidemic Clostridiodes difficile Strains Microdiversify through Different Mechanisms.</title>
        <authorList>
            <person name="Murillo T."/>
            <person name="Ramirez-Vargas G."/>
            <person name="Riedel T."/>
            <person name="Overmann J."/>
            <person name="Andersen J.M."/>
            <person name="Guzman-Verri C."/>
            <person name="Chaves-Olarte E."/>
            <person name="Rodriguez C."/>
        </authorList>
    </citation>
    <scope>NUCLEOTIDE SEQUENCE</scope>
    <source>
        <strain evidence="9">LIBA-6289</strain>
        <plasmid evidence="9">LIBA6289</plasmid>
    </source>
</reference>
<dbReference type="GO" id="GO:0005524">
    <property type="term" value="F:ATP binding"/>
    <property type="evidence" value="ECO:0007669"/>
    <property type="project" value="UniProtKB-KW"/>
</dbReference>
<dbReference type="GO" id="GO:0051301">
    <property type="term" value="P:cell division"/>
    <property type="evidence" value="ECO:0007669"/>
    <property type="project" value="UniProtKB-KW"/>
</dbReference>
<dbReference type="RefSeq" id="WP_172692568.1">
    <property type="nucleotide sequence ID" value="NZ_MF547664.1"/>
</dbReference>
<feature type="domain" description="Fido" evidence="8">
    <location>
        <begin position="49"/>
        <end position="197"/>
    </location>
</feature>
<dbReference type="EMBL" id="MF547664">
    <property type="protein sequence ID" value="AVX33691.1"/>
    <property type="molecule type" value="Genomic_DNA"/>
</dbReference>
<dbReference type="SUPFAM" id="SSF140931">
    <property type="entry name" value="Fic-like"/>
    <property type="match status" value="1"/>
</dbReference>
<comment type="catalytic activity">
    <reaction evidence="6">
        <text>L-threonyl-[protein] + ATP = 3-O-(5'-adenylyl)-L-threonyl-[protein] + diphosphate</text>
        <dbReference type="Rhea" id="RHEA:54292"/>
        <dbReference type="Rhea" id="RHEA-COMP:11060"/>
        <dbReference type="Rhea" id="RHEA-COMP:13847"/>
        <dbReference type="ChEBI" id="CHEBI:30013"/>
        <dbReference type="ChEBI" id="CHEBI:30616"/>
        <dbReference type="ChEBI" id="CHEBI:33019"/>
        <dbReference type="ChEBI" id="CHEBI:138113"/>
        <dbReference type="EC" id="2.7.7.108"/>
    </reaction>
</comment>
<dbReference type="InterPro" id="IPR003812">
    <property type="entry name" value="Fido"/>
</dbReference>
<keyword evidence="9" id="KW-0131">Cell cycle</keyword>
<evidence type="ECO:0000313" key="9">
    <source>
        <dbReference type="EMBL" id="AVX33691.1"/>
    </source>
</evidence>
<organism evidence="9">
    <name type="scientific">Clostridioides difficile</name>
    <name type="common">Peptoclostridium difficile</name>
    <dbReference type="NCBI Taxonomy" id="1496"/>
    <lineage>
        <taxon>Bacteria</taxon>
        <taxon>Bacillati</taxon>
        <taxon>Bacillota</taxon>
        <taxon>Clostridia</taxon>
        <taxon>Peptostreptococcales</taxon>
        <taxon>Peptostreptococcaceae</taxon>
        <taxon>Clostridioides</taxon>
    </lineage>
</organism>
<evidence type="ECO:0000256" key="1">
    <source>
        <dbReference type="ARBA" id="ARBA00022679"/>
    </source>
</evidence>
<dbReference type="PANTHER" id="PTHR39560">
    <property type="entry name" value="PROTEIN ADENYLYLTRANSFERASE FIC-RELATED"/>
    <property type="match status" value="1"/>
</dbReference>
<dbReference type="GO" id="GO:0070733">
    <property type="term" value="F:AMPylase activity"/>
    <property type="evidence" value="ECO:0007669"/>
    <property type="project" value="UniProtKB-EC"/>
</dbReference>
<evidence type="ECO:0000256" key="2">
    <source>
        <dbReference type="ARBA" id="ARBA00022695"/>
    </source>
</evidence>
<keyword evidence="2" id="KW-0548">Nucleotidyltransferase</keyword>
<evidence type="ECO:0000259" key="8">
    <source>
        <dbReference type="PROSITE" id="PS51459"/>
    </source>
</evidence>
<keyword evidence="1" id="KW-0808">Transferase</keyword>
<dbReference type="AlphaFoldDB" id="A0A2R4NC42"/>
<dbReference type="EC" id="2.7.7.108" evidence="5"/>